<comment type="caution">
    <text evidence="1">The sequence shown here is derived from an EMBL/GenBank/DDBJ whole genome shotgun (WGS) entry which is preliminary data.</text>
</comment>
<dbReference type="InterPro" id="IPR027417">
    <property type="entry name" value="P-loop_NTPase"/>
</dbReference>
<dbReference type="SUPFAM" id="SSF52540">
    <property type="entry name" value="P-loop containing nucleoside triphosphate hydrolases"/>
    <property type="match status" value="1"/>
</dbReference>
<evidence type="ECO:0000313" key="1">
    <source>
        <dbReference type="EMBL" id="HAN28151.1"/>
    </source>
</evidence>
<dbReference type="Gene3D" id="3.40.50.300">
    <property type="entry name" value="P-loop containing nucleotide triphosphate hydrolases"/>
    <property type="match status" value="1"/>
</dbReference>
<name>A0A3C1KNG0_9GAMM</name>
<reference evidence="1 2" key="1">
    <citation type="journal article" date="2018" name="Nat. Biotechnol.">
        <title>A standardized bacterial taxonomy based on genome phylogeny substantially revises the tree of life.</title>
        <authorList>
            <person name="Parks D.H."/>
            <person name="Chuvochina M."/>
            <person name="Waite D.W."/>
            <person name="Rinke C."/>
            <person name="Skarshewski A."/>
            <person name="Chaumeil P.A."/>
            <person name="Hugenholtz P."/>
        </authorList>
    </citation>
    <scope>NUCLEOTIDE SEQUENCE [LARGE SCALE GENOMIC DNA]</scope>
    <source>
        <strain evidence="1">UBA9158</strain>
    </source>
</reference>
<organism evidence="1 2">
    <name type="scientific">Haliea salexigens</name>
    <dbReference type="NCBI Taxonomy" id="287487"/>
    <lineage>
        <taxon>Bacteria</taxon>
        <taxon>Pseudomonadati</taxon>
        <taxon>Pseudomonadota</taxon>
        <taxon>Gammaproteobacteria</taxon>
        <taxon>Cellvibrionales</taxon>
        <taxon>Halieaceae</taxon>
        <taxon>Haliea</taxon>
    </lineage>
</organism>
<sequence>LDPESAEQVLALIDSLSAASTGFIVVTHDPRIAQRMDRTLELRQGALLEQALAPA</sequence>
<keyword evidence="1" id="KW-0547">Nucleotide-binding</keyword>
<dbReference type="GO" id="GO:0005524">
    <property type="term" value="F:ATP binding"/>
    <property type="evidence" value="ECO:0007669"/>
    <property type="project" value="UniProtKB-KW"/>
</dbReference>
<protein>
    <submittedName>
        <fullName evidence="1">Lipoprotein-releasing system ATP-binding protein LolD</fullName>
    </submittedName>
</protein>
<dbReference type="AlphaFoldDB" id="A0A3C1KNG0"/>
<feature type="non-terminal residue" evidence="1">
    <location>
        <position position="1"/>
    </location>
</feature>
<proteinExistence type="predicted"/>
<keyword evidence="1" id="KW-0449">Lipoprotein</keyword>
<dbReference type="Proteomes" id="UP000259273">
    <property type="component" value="Unassembled WGS sequence"/>
</dbReference>
<evidence type="ECO:0000313" key="2">
    <source>
        <dbReference type="Proteomes" id="UP000259273"/>
    </source>
</evidence>
<keyword evidence="1" id="KW-0067">ATP-binding</keyword>
<gene>
    <name evidence="1" type="ORF">DCP75_10620</name>
</gene>
<dbReference type="EMBL" id="DMND01000144">
    <property type="protein sequence ID" value="HAN28151.1"/>
    <property type="molecule type" value="Genomic_DNA"/>
</dbReference>
<accession>A0A3C1KNG0</accession>